<dbReference type="Pfam" id="PF06742">
    <property type="entry name" value="DUF1214"/>
    <property type="match status" value="1"/>
</dbReference>
<dbReference type="InterPro" id="IPR010679">
    <property type="entry name" value="DUF1254"/>
</dbReference>
<dbReference type="Gene3D" id="2.60.40.1610">
    <property type="entry name" value="Domain of unknown function DUF1254"/>
    <property type="match status" value="1"/>
</dbReference>
<dbReference type="PANTHER" id="PTHR36509:SF2">
    <property type="entry name" value="BLL3101 PROTEIN"/>
    <property type="match status" value="1"/>
</dbReference>
<dbReference type="AlphaFoldDB" id="A0A4P6WZ00"/>
<dbReference type="InterPro" id="IPR010621">
    <property type="entry name" value="DUF1214"/>
</dbReference>
<feature type="domain" description="DUF1214" evidence="1">
    <location>
        <begin position="330"/>
        <end position="436"/>
    </location>
</feature>
<sequence>MNPPITSTRHALGQAIGLTAFVWGYPLVESLRTCRLQTLTGNGEHASWRAEIDQLQHVRRVSTDADRDVVTPANDLLYTTGWINLANGPRLLHVPAAARHPGRYFVLALYDAWTNNFDNPGLRNCAAGGEAIWLVGPDHPADALPADGRRVLRAPTDLVWLIARVLAGAGDDVIAAQALQAEIRLELPEGTRSGARPGVVDHWSGPPEDTMAAWMARPDDLENFGPHFFNNLCHGLASQKVPESDTGLARWIASQGLMPDLSFDFFQLDEALRAGLLQGLRDGAALMLEGSRSRKARPWATHFGLGLYGCDYLVRALTAYKGLGALAADEAVYAMGDFDAARAPLHGRQRYRLRFEPGELPPVDAFWSVTLYDADRFLYPNALGRHSIGDRTPDLVHDADGGLTLAISHEPPADRRNWLPAPAGQFYLVLRMYLPRPEVRSWTIPPLQAESA</sequence>
<name>A0A4P6WZ00_HYDPS</name>
<gene>
    <name evidence="3" type="ORF">HPF_07865</name>
</gene>
<dbReference type="Proteomes" id="UP000293912">
    <property type="component" value="Chromosome"/>
</dbReference>
<evidence type="ECO:0000313" key="4">
    <source>
        <dbReference type="Proteomes" id="UP000293912"/>
    </source>
</evidence>
<feature type="domain" description="DUF1254" evidence="2">
    <location>
        <begin position="53"/>
        <end position="185"/>
    </location>
</feature>
<dbReference type="EMBL" id="CP037867">
    <property type="protein sequence ID" value="QBM27595.1"/>
    <property type="molecule type" value="Genomic_DNA"/>
</dbReference>
<dbReference type="RefSeq" id="WP_133156253.1">
    <property type="nucleotide sequence ID" value="NZ_CP037867.1"/>
</dbReference>
<evidence type="ECO:0000313" key="3">
    <source>
        <dbReference type="EMBL" id="QBM27595.1"/>
    </source>
</evidence>
<dbReference type="Pfam" id="PF06863">
    <property type="entry name" value="DUF1254"/>
    <property type="match status" value="1"/>
</dbReference>
<dbReference type="KEGG" id="hpse:HPF_07865"/>
<organism evidence="3 4">
    <name type="scientific">Hydrogenophaga pseudoflava</name>
    <name type="common">Pseudomonas carboxydoflava</name>
    <dbReference type="NCBI Taxonomy" id="47421"/>
    <lineage>
        <taxon>Bacteria</taxon>
        <taxon>Pseudomonadati</taxon>
        <taxon>Pseudomonadota</taxon>
        <taxon>Betaproteobacteria</taxon>
        <taxon>Burkholderiales</taxon>
        <taxon>Comamonadaceae</taxon>
        <taxon>Hydrogenophaga</taxon>
    </lineage>
</organism>
<dbReference type="SUPFAM" id="SSF160935">
    <property type="entry name" value="VPA0735-like"/>
    <property type="match status" value="1"/>
</dbReference>
<dbReference type="InterPro" id="IPR037050">
    <property type="entry name" value="DUF1254_sf"/>
</dbReference>
<evidence type="ECO:0000259" key="2">
    <source>
        <dbReference type="Pfam" id="PF06863"/>
    </source>
</evidence>
<reference evidence="3 4" key="1">
    <citation type="submission" date="2019-03" db="EMBL/GenBank/DDBJ databases">
        <authorList>
            <person name="Sebastian G."/>
            <person name="Baumann P."/>
            <person name="Ruckert C."/>
            <person name="Kalinowski J."/>
            <person name="Nebel B."/>
            <person name="Takors R."/>
            <person name="Blombach B."/>
        </authorList>
    </citation>
    <scope>NUCLEOTIDE SEQUENCE [LARGE SCALE GENOMIC DNA]</scope>
    <source>
        <strain evidence="3 4">DSM 1084</strain>
    </source>
</reference>
<evidence type="ECO:0008006" key="5">
    <source>
        <dbReference type="Google" id="ProtNLM"/>
    </source>
</evidence>
<protein>
    <recommendedName>
        <fullName evidence="5">DUF1254 domain-containing protein</fullName>
    </recommendedName>
</protein>
<proteinExistence type="predicted"/>
<keyword evidence="4" id="KW-1185">Reference proteome</keyword>
<evidence type="ECO:0000259" key="1">
    <source>
        <dbReference type="Pfam" id="PF06742"/>
    </source>
</evidence>
<dbReference type="InterPro" id="IPR037049">
    <property type="entry name" value="DUF1214_C_sf"/>
</dbReference>
<dbReference type="Gene3D" id="2.60.120.600">
    <property type="entry name" value="Domain of unknown function DUF1214, C-terminal domain"/>
    <property type="match status" value="1"/>
</dbReference>
<dbReference type="PANTHER" id="PTHR36509">
    <property type="entry name" value="BLL3101 PROTEIN"/>
    <property type="match status" value="1"/>
</dbReference>
<accession>A0A4P6WZ00</accession>